<keyword evidence="2" id="KW-1185">Reference proteome</keyword>
<dbReference type="EMBL" id="MWML01000177">
    <property type="protein sequence ID" value="TCG05314.1"/>
    <property type="molecule type" value="Genomic_DNA"/>
</dbReference>
<name>A0A4R0X5T7_9BURK</name>
<evidence type="ECO:0000313" key="1">
    <source>
        <dbReference type="EMBL" id="TCG05314.1"/>
    </source>
</evidence>
<protein>
    <recommendedName>
        <fullName evidence="3">Lipoprotein</fullName>
    </recommendedName>
</protein>
<accession>A0A4R0X5T7</accession>
<gene>
    <name evidence="1" type="ORF">BZM27_34545</name>
</gene>
<organism evidence="1 2">
    <name type="scientific">Paraburkholderia steynii</name>
    <dbReference type="NCBI Taxonomy" id="1245441"/>
    <lineage>
        <taxon>Bacteria</taxon>
        <taxon>Pseudomonadati</taxon>
        <taxon>Pseudomonadota</taxon>
        <taxon>Betaproteobacteria</taxon>
        <taxon>Burkholderiales</taxon>
        <taxon>Burkholderiaceae</taxon>
        <taxon>Paraburkholderia</taxon>
    </lineage>
</organism>
<evidence type="ECO:0008006" key="3">
    <source>
        <dbReference type="Google" id="ProtNLM"/>
    </source>
</evidence>
<sequence>MRGHPIVLLGVSLAACHGEMEPSKENFNKAVQSYLDSTDSVCVVADAPAPFELANINSQQERAAQLVTAGLLSKQPATVREYSQDLPGARYTLTEAGKKASHATATGARDG</sequence>
<dbReference type="PROSITE" id="PS51257">
    <property type="entry name" value="PROKAR_LIPOPROTEIN"/>
    <property type="match status" value="1"/>
</dbReference>
<proteinExistence type="predicted"/>
<dbReference type="Proteomes" id="UP000294200">
    <property type="component" value="Unassembled WGS sequence"/>
</dbReference>
<reference evidence="1 2" key="1">
    <citation type="submission" date="2017-02" db="EMBL/GenBank/DDBJ databases">
        <title>Paraburkholderia sophoroidis sp. nov. and Paraburkholderia steynii sp. nov. rhizobial symbionts of the fynbos legume Hypocalyptus sophoroides.</title>
        <authorList>
            <person name="Steenkamp E.T."/>
            <person name="Beukes C.W."/>
            <person name="Van Zyl E."/>
            <person name="Avontuur J."/>
            <person name="Chan W.Y."/>
            <person name="Hassen A."/>
            <person name="Palmer M."/>
            <person name="Mthombeni L."/>
            <person name="Phalane F."/>
            <person name="Sereme K."/>
            <person name="Venter S.N."/>
        </authorList>
    </citation>
    <scope>NUCLEOTIDE SEQUENCE [LARGE SCALE GENOMIC DNA]</scope>
    <source>
        <strain evidence="1 2">HC1.1ba</strain>
    </source>
</reference>
<evidence type="ECO:0000313" key="2">
    <source>
        <dbReference type="Proteomes" id="UP000294200"/>
    </source>
</evidence>
<dbReference type="AlphaFoldDB" id="A0A4R0X5T7"/>
<comment type="caution">
    <text evidence="1">The sequence shown here is derived from an EMBL/GenBank/DDBJ whole genome shotgun (WGS) entry which is preliminary data.</text>
</comment>